<dbReference type="Gene3D" id="3.40.50.2000">
    <property type="entry name" value="Glycogen Phosphorylase B"/>
    <property type="match status" value="2"/>
</dbReference>
<proteinExistence type="predicted"/>
<sequence length="430" mass="49242">MKLKILIVTAFFPPLNMISSLRTYSWAKYWSQLGCEVTVLTTPKEPRYSTINLPRGNYQVVEVPVPFFTDIGRQYVHNPKYAGIFQKLKHTSVVQRLRMKAGAFNGSRMPDIHDLWALKVVSFLKTVQWDVVVTTGGPYSVHIIGFFLKKRGLVRRWIVDWRDLWTDNPIADGLPILRQIERNIENTFHRTCDIITTVSPPLARILRESTTKPVHVIYNGFDPDDYLSLPTQPIFPEDGIFRIVYTGSIYEKRDPRPLFRAIKQLEDQNILVNNPLKVIVAGYYFPFLDLTIKQENVKQYVEFRGLVARPDSLRMQRDADALLLLDMKAEGILTGKVFEYLVAGPPILVVGGDAQSSAGALVEECKRGRNYQTDVKALASDLIHLLHEKRHKRDTGNKSINIANLAPEILQFSREQQARRMLDIIREIGV</sequence>
<accession>B8GBQ5</accession>
<dbReference type="STRING" id="326427.Cagg_1981"/>
<protein>
    <recommendedName>
        <fullName evidence="1">Glycosyltransferase subfamily 4-like N-terminal domain-containing protein</fullName>
    </recommendedName>
</protein>
<feature type="domain" description="Glycosyltransferase subfamily 4-like N-terminal" evidence="1">
    <location>
        <begin position="22"/>
        <end position="220"/>
    </location>
</feature>
<dbReference type="OrthoDB" id="9794575at2"/>
<dbReference type="PANTHER" id="PTHR12526">
    <property type="entry name" value="GLYCOSYLTRANSFERASE"/>
    <property type="match status" value="1"/>
</dbReference>
<evidence type="ECO:0000313" key="2">
    <source>
        <dbReference type="EMBL" id="ACL24872.1"/>
    </source>
</evidence>
<dbReference type="EMBL" id="CP001337">
    <property type="protein sequence ID" value="ACL24872.1"/>
    <property type="molecule type" value="Genomic_DNA"/>
</dbReference>
<dbReference type="Pfam" id="PF13579">
    <property type="entry name" value="Glyco_trans_4_4"/>
    <property type="match status" value="1"/>
</dbReference>
<dbReference type="RefSeq" id="WP_015940731.1">
    <property type="nucleotide sequence ID" value="NC_011831.1"/>
</dbReference>
<dbReference type="InterPro" id="IPR028098">
    <property type="entry name" value="Glyco_trans_4-like_N"/>
</dbReference>
<dbReference type="Proteomes" id="UP000002508">
    <property type="component" value="Chromosome"/>
</dbReference>
<dbReference type="eggNOG" id="COG0438">
    <property type="taxonomic scope" value="Bacteria"/>
</dbReference>
<name>B8GBQ5_CHLAD</name>
<dbReference type="SUPFAM" id="SSF53756">
    <property type="entry name" value="UDP-Glycosyltransferase/glycogen phosphorylase"/>
    <property type="match status" value="1"/>
</dbReference>
<reference evidence="2" key="1">
    <citation type="submission" date="2008-12" db="EMBL/GenBank/DDBJ databases">
        <title>Complete sequence of Chloroflexus aggregans DSM 9485.</title>
        <authorList>
            <consortium name="US DOE Joint Genome Institute"/>
            <person name="Lucas S."/>
            <person name="Copeland A."/>
            <person name="Lapidus A."/>
            <person name="Glavina del Rio T."/>
            <person name="Dalin E."/>
            <person name="Tice H."/>
            <person name="Pitluck S."/>
            <person name="Foster B."/>
            <person name="Larimer F."/>
            <person name="Land M."/>
            <person name="Hauser L."/>
            <person name="Kyrpides N."/>
            <person name="Mikhailova N."/>
            <person name="Bryant D."/>
            <person name="Richardson P."/>
        </authorList>
    </citation>
    <scope>NUCLEOTIDE SEQUENCE</scope>
    <source>
        <strain evidence="2">DSM 9485</strain>
    </source>
</reference>
<dbReference type="PANTHER" id="PTHR12526:SF630">
    <property type="entry name" value="GLYCOSYLTRANSFERASE"/>
    <property type="match status" value="1"/>
</dbReference>
<evidence type="ECO:0000313" key="3">
    <source>
        <dbReference type="Proteomes" id="UP000002508"/>
    </source>
</evidence>
<dbReference type="AlphaFoldDB" id="B8GBQ5"/>
<dbReference type="KEGG" id="cag:Cagg_1981"/>
<keyword evidence="3" id="KW-1185">Reference proteome</keyword>
<organism evidence="2 3">
    <name type="scientific">Chloroflexus aggregans (strain MD-66 / DSM 9485)</name>
    <dbReference type="NCBI Taxonomy" id="326427"/>
    <lineage>
        <taxon>Bacteria</taxon>
        <taxon>Bacillati</taxon>
        <taxon>Chloroflexota</taxon>
        <taxon>Chloroflexia</taxon>
        <taxon>Chloroflexales</taxon>
        <taxon>Chloroflexineae</taxon>
        <taxon>Chloroflexaceae</taxon>
        <taxon>Chloroflexus</taxon>
    </lineage>
</organism>
<evidence type="ECO:0000259" key="1">
    <source>
        <dbReference type="Pfam" id="PF13579"/>
    </source>
</evidence>
<gene>
    <name evidence="2" type="ordered locus">Cagg_1981</name>
</gene>
<dbReference type="HOGENOM" id="CLU_032377_1_0_0"/>